<protein>
    <submittedName>
        <fullName evidence="2">Uncharacterized protein</fullName>
    </submittedName>
</protein>
<gene>
    <name evidence="2" type="ORF">CINCED_3A015769</name>
</gene>
<dbReference type="AlphaFoldDB" id="A0A5E4N918"/>
<feature type="region of interest" description="Disordered" evidence="1">
    <location>
        <begin position="350"/>
        <end position="374"/>
    </location>
</feature>
<dbReference type="Proteomes" id="UP000325440">
    <property type="component" value="Unassembled WGS sequence"/>
</dbReference>
<evidence type="ECO:0000313" key="2">
    <source>
        <dbReference type="EMBL" id="VVC40387.1"/>
    </source>
</evidence>
<accession>A0A5E4N918</accession>
<evidence type="ECO:0000256" key="1">
    <source>
        <dbReference type="SAM" id="MobiDB-lite"/>
    </source>
</evidence>
<keyword evidence="3" id="KW-1185">Reference proteome</keyword>
<proteinExistence type="predicted"/>
<name>A0A5E4N918_9HEMI</name>
<feature type="compositionally biased region" description="Basic and acidic residues" evidence="1">
    <location>
        <begin position="364"/>
        <end position="374"/>
    </location>
</feature>
<dbReference type="EMBL" id="CABPRJ010001903">
    <property type="protein sequence ID" value="VVC40387.1"/>
    <property type="molecule type" value="Genomic_DNA"/>
</dbReference>
<sequence length="374" mass="44057">MNIISTKSEKSEDIIDYDLPLLHEASNFFAYGLRSTHHYDQVKLSPYYFFELCYNVKFFAMPDPLSYINYDEYVVNFKLKVSNFNMEFMKSRAENAVVNKGMSQYYVYDSPEHNWKTDSMFYDINVNKTQYDSLVKYRNNWDHLSKEDYHHIWNFFPKIHETNEIFLKARTQVGMAATVPVLTKSVDNIILYKDLIPIQMSQHTPKYRNTEIQIPTHTTILQPSKSIIFPRRDNCQFNIPSTPISPGQDHLGDSSRTFDCEQSSFHEASSEPESLLVIEEKASDITKILWTNFILTGEKYEDYLIRVTYLGGIPFTPEALNDFYKIEYPGKTSYDKFEKESISYDLPPKFYQKHPTHANSENNENEHRHNHHVE</sequence>
<reference evidence="2 3" key="1">
    <citation type="submission" date="2019-08" db="EMBL/GenBank/DDBJ databases">
        <authorList>
            <person name="Alioto T."/>
            <person name="Alioto T."/>
            <person name="Gomez Garrido J."/>
        </authorList>
    </citation>
    <scope>NUCLEOTIDE SEQUENCE [LARGE SCALE GENOMIC DNA]</scope>
</reference>
<evidence type="ECO:0000313" key="3">
    <source>
        <dbReference type="Proteomes" id="UP000325440"/>
    </source>
</evidence>
<organism evidence="2 3">
    <name type="scientific">Cinara cedri</name>
    <dbReference type="NCBI Taxonomy" id="506608"/>
    <lineage>
        <taxon>Eukaryota</taxon>
        <taxon>Metazoa</taxon>
        <taxon>Ecdysozoa</taxon>
        <taxon>Arthropoda</taxon>
        <taxon>Hexapoda</taxon>
        <taxon>Insecta</taxon>
        <taxon>Pterygota</taxon>
        <taxon>Neoptera</taxon>
        <taxon>Paraneoptera</taxon>
        <taxon>Hemiptera</taxon>
        <taxon>Sternorrhyncha</taxon>
        <taxon>Aphidomorpha</taxon>
        <taxon>Aphidoidea</taxon>
        <taxon>Aphididae</taxon>
        <taxon>Lachninae</taxon>
        <taxon>Cinara</taxon>
    </lineage>
</organism>